<dbReference type="EMBL" id="JAUCMV010000005">
    <property type="protein sequence ID" value="KAK0393896.1"/>
    <property type="molecule type" value="Genomic_DNA"/>
</dbReference>
<gene>
    <name evidence="2" type="ORF">QR680_000457</name>
</gene>
<proteinExistence type="predicted"/>
<feature type="compositionally biased region" description="Polar residues" evidence="1">
    <location>
        <begin position="1"/>
        <end position="26"/>
    </location>
</feature>
<evidence type="ECO:0000256" key="1">
    <source>
        <dbReference type="SAM" id="MobiDB-lite"/>
    </source>
</evidence>
<name>A0AA39GVI8_9BILA</name>
<feature type="region of interest" description="Disordered" evidence="1">
    <location>
        <begin position="1"/>
        <end position="30"/>
    </location>
</feature>
<organism evidence="2 3">
    <name type="scientific">Steinernema hermaphroditum</name>
    <dbReference type="NCBI Taxonomy" id="289476"/>
    <lineage>
        <taxon>Eukaryota</taxon>
        <taxon>Metazoa</taxon>
        <taxon>Ecdysozoa</taxon>
        <taxon>Nematoda</taxon>
        <taxon>Chromadorea</taxon>
        <taxon>Rhabditida</taxon>
        <taxon>Tylenchina</taxon>
        <taxon>Panagrolaimomorpha</taxon>
        <taxon>Strongyloidoidea</taxon>
        <taxon>Steinernematidae</taxon>
        <taxon>Steinernema</taxon>
    </lineage>
</organism>
<evidence type="ECO:0000313" key="2">
    <source>
        <dbReference type="EMBL" id="KAK0393896.1"/>
    </source>
</evidence>
<comment type="caution">
    <text evidence="2">The sequence shown here is derived from an EMBL/GenBank/DDBJ whole genome shotgun (WGS) entry which is preliminary data.</text>
</comment>
<evidence type="ECO:0000313" key="3">
    <source>
        <dbReference type="Proteomes" id="UP001175271"/>
    </source>
</evidence>
<keyword evidence="3" id="KW-1185">Reference proteome</keyword>
<sequence length="211" mass="23764">MDTDGYPTSPSGEPQPNIDDQSNLVNSERRQREKQTAIASFDKFMENDYKDIGQTLDFFLLKSEGLDDPAWFFDVLAKEFDVEFNFLSAQLRMKKSDVSYSVVSRLSNVTRGFAVSRVLASECYAKGITDTIVITAKRLPLLLKKAEKHFEKQKKCWKKFVPSYMLAPSTPVPIAASSSDSADFVDGLLYLATPTVGTLDKDEYWSAEEIL</sequence>
<accession>A0AA39GVI8</accession>
<dbReference type="AlphaFoldDB" id="A0AA39GVI8"/>
<reference evidence="2" key="1">
    <citation type="submission" date="2023-06" db="EMBL/GenBank/DDBJ databases">
        <title>Genomic analysis of the entomopathogenic nematode Steinernema hermaphroditum.</title>
        <authorList>
            <person name="Schwarz E.M."/>
            <person name="Heppert J.K."/>
            <person name="Baniya A."/>
            <person name="Schwartz H.T."/>
            <person name="Tan C.-H."/>
            <person name="Antoshechkin I."/>
            <person name="Sternberg P.W."/>
            <person name="Goodrich-Blair H."/>
            <person name="Dillman A.R."/>
        </authorList>
    </citation>
    <scope>NUCLEOTIDE SEQUENCE</scope>
    <source>
        <strain evidence="2">PS9179</strain>
        <tissue evidence="2">Whole animal</tissue>
    </source>
</reference>
<protein>
    <submittedName>
        <fullName evidence="2">Uncharacterized protein</fullName>
    </submittedName>
</protein>
<dbReference type="Proteomes" id="UP001175271">
    <property type="component" value="Unassembled WGS sequence"/>
</dbReference>